<feature type="domain" description="Bride of doubletime-like TPR" evidence="3">
    <location>
        <begin position="138"/>
        <end position="219"/>
    </location>
</feature>
<evidence type="ECO:0000259" key="3">
    <source>
        <dbReference type="Pfam" id="PF21603"/>
    </source>
</evidence>
<proteinExistence type="predicted"/>
<name>A0A836EF17_9HYME</name>
<organism evidence="4 5">
    <name type="scientific">Acromyrmex insinuator</name>
    <dbReference type="NCBI Taxonomy" id="230686"/>
    <lineage>
        <taxon>Eukaryota</taxon>
        <taxon>Metazoa</taxon>
        <taxon>Ecdysozoa</taxon>
        <taxon>Arthropoda</taxon>
        <taxon>Hexapoda</taxon>
        <taxon>Insecta</taxon>
        <taxon>Pterygota</taxon>
        <taxon>Neoptera</taxon>
        <taxon>Endopterygota</taxon>
        <taxon>Hymenoptera</taxon>
        <taxon>Apocrita</taxon>
        <taxon>Aculeata</taxon>
        <taxon>Formicoidea</taxon>
        <taxon>Formicidae</taxon>
        <taxon>Myrmicinae</taxon>
        <taxon>Acromyrmex</taxon>
    </lineage>
</organism>
<dbReference type="Pfam" id="PF13431">
    <property type="entry name" value="TPR_17"/>
    <property type="match status" value="1"/>
</dbReference>
<dbReference type="PANTHER" id="PTHR46512:SF10">
    <property type="entry name" value="FK506-BINDING PROTEIN-LIKE"/>
    <property type="match status" value="1"/>
</dbReference>
<dbReference type="Pfam" id="PF18023">
    <property type="entry name" value="FKBP_N_2"/>
    <property type="match status" value="1"/>
</dbReference>
<dbReference type="SMART" id="SM00028">
    <property type="entry name" value="TPR"/>
    <property type="match status" value="2"/>
</dbReference>
<feature type="non-terminal residue" evidence="4">
    <location>
        <position position="1"/>
    </location>
</feature>
<dbReference type="InterPro" id="IPR048919">
    <property type="entry name" value="Bdbt-like_TPR"/>
</dbReference>
<gene>
    <name evidence="4" type="primary">Fkbp4</name>
    <name evidence="4" type="ORF">G6Z75_0012879</name>
</gene>
<dbReference type="InterPro" id="IPR050754">
    <property type="entry name" value="FKBP4/5/8-like"/>
</dbReference>
<dbReference type="Gene3D" id="1.25.40.10">
    <property type="entry name" value="Tetratricopeptide repeat domain"/>
    <property type="match status" value="1"/>
</dbReference>
<keyword evidence="1" id="KW-0802">TPR repeat</keyword>
<sequence length="298" mass="34822">IIMMSHLWKSADKSIQKRVLKLGVFTKKPMECSTCTIIVENINIIGMSETDLKEKYYTNILDGESEKMMVIGEASSEIDEKIERVICMMNINERSLVTIAMPLKQSDESVDNNESVIVKFEITLILCKRHKPVWDWSAKEKYQVALRYKERGTELFKEFRIIDAFRRFSKACKLLITLEPIADLELDKQLEYNINNLRLALYNNMAICQLKRKNYQHVVTLCTKVLNKDENNVKALYRRGVAYGNMGDNEKATTDLKAVLTLESTNHSVKEQFDVFNTRLQESLQRNKDMMRRMFKTY</sequence>
<evidence type="ECO:0000259" key="2">
    <source>
        <dbReference type="Pfam" id="PF18023"/>
    </source>
</evidence>
<feature type="repeat" description="TPR" evidence="1">
    <location>
        <begin position="233"/>
        <end position="266"/>
    </location>
</feature>
<dbReference type="EMBL" id="JAANHZ010000421">
    <property type="protein sequence ID" value="KAG5311204.1"/>
    <property type="molecule type" value="Genomic_DNA"/>
</dbReference>
<dbReference type="GO" id="GO:0016853">
    <property type="term" value="F:isomerase activity"/>
    <property type="evidence" value="ECO:0007669"/>
    <property type="project" value="UniProtKB-KW"/>
</dbReference>
<keyword evidence="5" id="KW-1185">Reference proteome</keyword>
<keyword evidence="4" id="KW-0413">Isomerase</keyword>
<evidence type="ECO:0000256" key="1">
    <source>
        <dbReference type="PROSITE-ProRule" id="PRU00339"/>
    </source>
</evidence>
<dbReference type="PANTHER" id="PTHR46512">
    <property type="entry name" value="PEPTIDYLPROLYL ISOMERASE"/>
    <property type="match status" value="1"/>
</dbReference>
<evidence type="ECO:0000313" key="5">
    <source>
        <dbReference type="Proteomes" id="UP000667349"/>
    </source>
</evidence>
<accession>A0A836EF17</accession>
<comment type="caution">
    <text evidence="4">The sequence shown here is derived from an EMBL/GenBank/DDBJ whole genome shotgun (WGS) entry which is preliminary data.</text>
</comment>
<feature type="domain" description="BDBT FKBP like N-terminal" evidence="2">
    <location>
        <begin position="8"/>
        <end position="128"/>
    </location>
</feature>
<evidence type="ECO:0000313" key="4">
    <source>
        <dbReference type="EMBL" id="KAG5311204.1"/>
    </source>
</evidence>
<protein>
    <submittedName>
        <fullName evidence="4">FKBP4 isomerase</fullName>
    </submittedName>
</protein>
<reference evidence="4" key="1">
    <citation type="submission" date="2020-02" db="EMBL/GenBank/DDBJ databases">
        <title>Relaxed selection underlies rapid genomic changes in the transitions from sociality to social parasitism in ants.</title>
        <authorList>
            <person name="Bi X."/>
        </authorList>
    </citation>
    <scope>NUCLEOTIDE SEQUENCE</scope>
    <source>
        <strain evidence="4">BGI-DK2013a</strain>
        <tissue evidence="4">Whole body</tissue>
    </source>
</reference>
<dbReference type="InterPro" id="IPR019734">
    <property type="entry name" value="TPR_rpt"/>
</dbReference>
<dbReference type="Gene3D" id="2.40.30.320">
    <property type="match status" value="1"/>
</dbReference>
<dbReference type="InterPro" id="IPR040478">
    <property type="entry name" value="FKBP_N_2"/>
</dbReference>
<dbReference type="Proteomes" id="UP000667349">
    <property type="component" value="Unassembled WGS sequence"/>
</dbReference>
<dbReference type="PROSITE" id="PS50005">
    <property type="entry name" value="TPR"/>
    <property type="match status" value="1"/>
</dbReference>
<dbReference type="SUPFAM" id="SSF48452">
    <property type="entry name" value="TPR-like"/>
    <property type="match status" value="1"/>
</dbReference>
<dbReference type="Pfam" id="PF21603">
    <property type="entry name" value="Bdbt-like_TPR"/>
    <property type="match status" value="1"/>
</dbReference>
<dbReference type="InterPro" id="IPR011990">
    <property type="entry name" value="TPR-like_helical_dom_sf"/>
</dbReference>
<feature type="non-terminal residue" evidence="4">
    <location>
        <position position="298"/>
    </location>
</feature>
<dbReference type="AlphaFoldDB" id="A0A836EF17"/>